<evidence type="ECO:0000313" key="3">
    <source>
        <dbReference type="EMBL" id="RDJ19896.1"/>
    </source>
</evidence>
<sequence>MKNLKRYMGLSIAAIGVIFIGAAAADTGKVVISSYGGSFQDAQKKAFFEPYAKATGSRVTDTTGTGHAKVKAMVASRNITWDVISADAAAYENEVKDDLLEPIDYSVVKSDGIPADLRKQYGVGYMKFAQNMAWNKTKFPNGLTAAQFFDPKVKARRVMLALPYYNLEFALLADGVKPADLYPLDVDRGLKVIDRIKDQVVGFKPPSDLQALIQQGEVDLAFGPGGRIDNAIKAGAGWAYGYEASVTVVEYWAVIKGAPNKAEAMKFINFAAQPQAQAELPRHIFYGPTNVDALKLVDPAVTKGLPGNPENEKLGGVLNSKWWNENLEAVSARWNTYIMH</sequence>
<dbReference type="OrthoDB" id="9815444at2"/>
<accession>A0A370KY67</accession>
<dbReference type="EMBL" id="QQTP01000025">
    <property type="protein sequence ID" value="RDJ19896.1"/>
    <property type="molecule type" value="Genomic_DNA"/>
</dbReference>
<evidence type="ECO:0000313" key="4">
    <source>
        <dbReference type="Proteomes" id="UP000255207"/>
    </source>
</evidence>
<evidence type="ECO:0000256" key="2">
    <source>
        <dbReference type="ARBA" id="ARBA00022764"/>
    </source>
</evidence>
<keyword evidence="4" id="KW-1185">Reference proteome</keyword>
<reference evidence="4" key="1">
    <citation type="submission" date="2018-07" db="EMBL/GenBank/DDBJ databases">
        <authorList>
            <person name="Safronova V.I."/>
            <person name="Chirak E.R."/>
            <person name="Sazanova A.L."/>
        </authorList>
    </citation>
    <scope>NUCLEOTIDE SEQUENCE [LARGE SCALE GENOMIC DNA]</scope>
    <source>
        <strain evidence="4">RCAM04685</strain>
    </source>
</reference>
<dbReference type="PANTHER" id="PTHR30222">
    <property type="entry name" value="SPERMIDINE/PUTRESCINE-BINDING PERIPLASMIC PROTEIN"/>
    <property type="match status" value="1"/>
</dbReference>
<dbReference type="CDD" id="cd13589">
    <property type="entry name" value="PBP2_polyamine_RpCGA009"/>
    <property type="match status" value="1"/>
</dbReference>
<proteinExistence type="predicted"/>
<keyword evidence="2" id="KW-0574">Periplasm</keyword>
<dbReference type="RefSeq" id="WP_114832441.1">
    <property type="nucleotide sequence ID" value="NZ_QQTO01000030.1"/>
</dbReference>
<dbReference type="SUPFAM" id="SSF53850">
    <property type="entry name" value="Periplasmic binding protein-like II"/>
    <property type="match status" value="1"/>
</dbReference>
<dbReference type="Proteomes" id="UP000255207">
    <property type="component" value="Unassembled WGS sequence"/>
</dbReference>
<comment type="caution">
    <text evidence="3">The sequence shown here is derived from an EMBL/GenBank/DDBJ whole genome shotgun (WGS) entry which is preliminary data.</text>
</comment>
<evidence type="ECO:0000256" key="1">
    <source>
        <dbReference type="ARBA" id="ARBA00022729"/>
    </source>
</evidence>
<dbReference type="InterPro" id="IPR006059">
    <property type="entry name" value="SBP"/>
</dbReference>
<protein>
    <submittedName>
        <fullName evidence="3">Extracellular solute-binding protein</fullName>
    </submittedName>
</protein>
<organism evidence="3 4">
    <name type="scientific">Bosea caraganae</name>
    <dbReference type="NCBI Taxonomy" id="2763117"/>
    <lineage>
        <taxon>Bacteria</taxon>
        <taxon>Pseudomonadati</taxon>
        <taxon>Pseudomonadota</taxon>
        <taxon>Alphaproteobacteria</taxon>
        <taxon>Hyphomicrobiales</taxon>
        <taxon>Boseaceae</taxon>
        <taxon>Bosea</taxon>
    </lineage>
</organism>
<keyword evidence="1" id="KW-0732">Signal</keyword>
<name>A0A370KY67_9HYPH</name>
<dbReference type="PANTHER" id="PTHR30222:SF2">
    <property type="entry name" value="ABC TRANSPORTER SUBSTRATE-BINDING PROTEIN"/>
    <property type="match status" value="1"/>
</dbReference>
<dbReference type="Gene3D" id="3.40.190.10">
    <property type="entry name" value="Periplasmic binding protein-like II"/>
    <property type="match status" value="2"/>
</dbReference>
<gene>
    <name evidence="3" type="ORF">DWE98_27095</name>
</gene>
<dbReference type="Pfam" id="PF13416">
    <property type="entry name" value="SBP_bac_8"/>
    <property type="match status" value="1"/>
</dbReference>
<dbReference type="AlphaFoldDB" id="A0A370KY67"/>